<dbReference type="InterPro" id="IPR002589">
    <property type="entry name" value="Macro_dom"/>
</dbReference>
<dbReference type="RefSeq" id="WP_170119949.1">
    <property type="nucleotide sequence ID" value="NZ_QGDN01000002.1"/>
</dbReference>
<dbReference type="GO" id="GO:0010629">
    <property type="term" value="P:negative regulation of gene expression"/>
    <property type="evidence" value="ECO:0007669"/>
    <property type="project" value="TreeGrafter"/>
</dbReference>
<dbReference type="EMBL" id="UESZ01000002">
    <property type="protein sequence ID" value="SSA59058.1"/>
    <property type="molecule type" value="Genomic_DNA"/>
</dbReference>
<dbReference type="GO" id="GO:0016757">
    <property type="term" value="F:glycosyltransferase activity"/>
    <property type="evidence" value="ECO:0007669"/>
    <property type="project" value="UniProtKB-KW"/>
</dbReference>
<reference evidence="5" key="2">
    <citation type="submission" date="2016-10" db="EMBL/GenBank/DDBJ databases">
        <authorList>
            <person name="Cai Z."/>
        </authorList>
    </citation>
    <scope>NUCLEOTIDE SEQUENCE [LARGE SCALE GENOMIC DNA]</scope>
    <source>
        <strain evidence="5">DSM 22951</strain>
    </source>
</reference>
<dbReference type="SUPFAM" id="SSF52949">
    <property type="entry name" value="Macro domain-like"/>
    <property type="match status" value="1"/>
</dbReference>
<keyword evidence="2" id="KW-0808">Transferase</keyword>
<dbReference type="Pfam" id="PF01661">
    <property type="entry name" value="Macro"/>
    <property type="match status" value="1"/>
</dbReference>
<dbReference type="InterPro" id="IPR043472">
    <property type="entry name" value="Macro_dom-like"/>
</dbReference>
<dbReference type="GO" id="GO:0003714">
    <property type="term" value="F:transcription corepressor activity"/>
    <property type="evidence" value="ECO:0007669"/>
    <property type="project" value="TreeGrafter"/>
</dbReference>
<keyword evidence="7" id="KW-1185">Reference proteome</keyword>
<dbReference type="Gene3D" id="3.40.220.10">
    <property type="entry name" value="Leucine Aminopeptidase, subunit E, domain 1"/>
    <property type="match status" value="1"/>
</dbReference>
<evidence type="ECO:0000259" key="4">
    <source>
        <dbReference type="PROSITE" id="PS51154"/>
    </source>
</evidence>
<dbReference type="PANTHER" id="PTHR14453">
    <property type="entry name" value="PARP/ZINC FINGER CCCH TYPE DOMAIN CONTAINING PROTEIN"/>
    <property type="match status" value="1"/>
</dbReference>
<dbReference type="GO" id="GO:0005737">
    <property type="term" value="C:cytoplasm"/>
    <property type="evidence" value="ECO:0007669"/>
    <property type="project" value="TreeGrafter"/>
</dbReference>
<dbReference type="PROSITE" id="PS51154">
    <property type="entry name" value="MACRO"/>
    <property type="match status" value="1"/>
</dbReference>
<dbReference type="AlphaFoldDB" id="A0A2Y9BLD2"/>
<evidence type="ECO:0000313" key="7">
    <source>
        <dbReference type="Proteomes" id="UP000250028"/>
    </source>
</evidence>
<evidence type="ECO:0000256" key="2">
    <source>
        <dbReference type="ARBA" id="ARBA00022679"/>
    </source>
</evidence>
<evidence type="ECO:0000256" key="3">
    <source>
        <dbReference type="ARBA" id="ARBA00023027"/>
    </source>
</evidence>
<accession>A0A2Y9BLD2</accession>
<evidence type="ECO:0000313" key="6">
    <source>
        <dbReference type="EMBL" id="SSA59058.1"/>
    </source>
</evidence>
<dbReference type="EMBL" id="UESZ01000002">
    <property type="protein sequence ID" value="SSA58949.1"/>
    <property type="molecule type" value="Genomic_DNA"/>
</dbReference>
<organism evidence="5 7">
    <name type="scientific">Branchiibius hedensis</name>
    <dbReference type="NCBI Taxonomy" id="672460"/>
    <lineage>
        <taxon>Bacteria</taxon>
        <taxon>Bacillati</taxon>
        <taxon>Actinomycetota</taxon>
        <taxon>Actinomycetes</taxon>
        <taxon>Micrococcales</taxon>
        <taxon>Dermacoccaceae</taxon>
        <taxon>Branchiibius</taxon>
    </lineage>
</organism>
<gene>
    <name evidence="5" type="ORF">SAMN04489750_3753</name>
    <name evidence="6" type="ORF">SAMN04489750_3865</name>
</gene>
<proteinExistence type="predicted"/>
<dbReference type="Proteomes" id="UP000250028">
    <property type="component" value="Unassembled WGS sequence"/>
</dbReference>
<dbReference type="SMART" id="SM00506">
    <property type="entry name" value="A1pp"/>
    <property type="match status" value="1"/>
</dbReference>
<dbReference type="InterPro" id="IPR052056">
    <property type="entry name" value="Mono-ARTD/PARP"/>
</dbReference>
<protein>
    <submittedName>
        <fullName evidence="5">O-acetyl-ADP-ribose deacetylase (Regulator of RNase III), contains Macro domain</fullName>
    </submittedName>
</protein>
<keyword evidence="3" id="KW-0520">NAD</keyword>
<keyword evidence="1" id="KW-0328">Glycosyltransferase</keyword>
<sequence>MPLERFDPASAQAEATITITSVTGDLTQLQDVDGLVNPWNRNYMPRWLLYPSGVSRALKSQTGPDPWKELSRAGVLPVGGCVVTDAGRLSAHTKLIHVAGLNLAWRATEATVSASVHSVVRAAVAQKMRTVAMPLIGSGSGGMNPTSSRECIENALRRYTSGWPLEVLLVEHDKAA</sequence>
<evidence type="ECO:0000256" key="1">
    <source>
        <dbReference type="ARBA" id="ARBA00022676"/>
    </source>
</evidence>
<evidence type="ECO:0000313" key="5">
    <source>
        <dbReference type="EMBL" id="SSA58949.1"/>
    </source>
</evidence>
<dbReference type="PANTHER" id="PTHR14453:SF67">
    <property type="entry name" value="POLY [ADP-RIBOSE] POLYMERASE"/>
    <property type="match status" value="1"/>
</dbReference>
<feature type="domain" description="Macro" evidence="4">
    <location>
        <begin position="6"/>
        <end position="176"/>
    </location>
</feature>
<name>A0A2Y9BLD2_9MICO</name>
<reference evidence="7" key="1">
    <citation type="submission" date="2016-10" db="EMBL/GenBank/DDBJ databases">
        <authorList>
            <person name="Varghese N."/>
            <person name="Submissions S."/>
        </authorList>
    </citation>
    <scope>NUCLEOTIDE SEQUENCE [LARGE SCALE GENOMIC DNA]</scope>
    <source>
        <strain evidence="7">DSM 22951</strain>
    </source>
</reference>